<dbReference type="PANTHER" id="PTHR13878:SF107">
    <property type="entry name" value="CYTOKININ DEHYDROGENASE 3"/>
    <property type="match status" value="1"/>
</dbReference>
<sequence length="645" mass="71107">MEVALCRHESLTTIGNGMMRMVSVLRLLSPILLGPNHSVWLSILPIPGEPCRGMHSSKLSSFSALIYIVQSFSASFYLLFLMKPLSKPHISSSADRVQNTHCVDTPSIFLQEATGRITQTMEIAMVCTRVILLILILSLCSPYKFIQSPMDFGPLNLLPTTTTASSDFGRILFHSPSAVLKPQSTRDISLLLSFLSASSLDKVTVAARGAGHSIHGQAQALDGIVVEMSSLPSAIEFYKGDVSYADVSGGALWIELLEQSLKLGLAPRSLTDYLYLTIGGTLSNAGISGQTFKHGPQISNVLQLEVVTGRGEIVTCSLTKDEELFNAVLGGLGQFGIITRARILLQEAPHKVKWVRAFYDDFGAFTKDQELLVSMPDSVDYVEGFIVLNERSLHSSSIAFPANVDFNPDFGAMSSPKIYYCVEFAVHVHQTTNTNAVEHAVRVISGQMSHVASQLYSVEVSYFDFLNRVRMEEMSLRSSGLWEVHHPWLNMFVPKAGINGFRDLLMDSISPDNFEGLILIYPLLRHKWDTNTSVVLPETGSTDQAMYVVGILRSANPNHPVDGCSHRCLRELLLRHRHVADAAAGGLGAKQYLAHHPTPGGWRRHFGRRWERFAERKARFDPQRILGPGQGIFPKGSNGARMQPS</sequence>
<evidence type="ECO:0000256" key="2">
    <source>
        <dbReference type="ARBA" id="ARBA00011245"/>
    </source>
</evidence>
<evidence type="ECO:0000256" key="3">
    <source>
        <dbReference type="ARBA" id="ARBA00011928"/>
    </source>
</evidence>
<keyword evidence="5" id="KW-0472">Membrane</keyword>
<comment type="subunit">
    <text evidence="2">Monomer.</text>
</comment>
<dbReference type="InterPro" id="IPR050432">
    <property type="entry name" value="FAD-linked_Oxidoreductases_BP"/>
</dbReference>
<dbReference type="PROSITE" id="PS51387">
    <property type="entry name" value="FAD_PCMH"/>
    <property type="match status" value="1"/>
</dbReference>
<reference evidence="7" key="2">
    <citation type="submission" date="2021-02" db="EMBL/GenBank/DDBJ databases">
        <authorList>
            <person name="Kimball J.A."/>
            <person name="Haas M.W."/>
            <person name="Macchietto M."/>
            <person name="Kono T."/>
            <person name="Duquette J."/>
            <person name="Shao M."/>
        </authorList>
    </citation>
    <scope>NUCLEOTIDE SEQUENCE</scope>
    <source>
        <tissue evidence="7">Fresh leaf tissue</tissue>
    </source>
</reference>
<feature type="transmembrane region" description="Helical" evidence="5">
    <location>
        <begin position="64"/>
        <end position="82"/>
    </location>
</feature>
<dbReference type="PANTHER" id="PTHR13878">
    <property type="entry name" value="GULONOLACTONE OXIDASE"/>
    <property type="match status" value="1"/>
</dbReference>
<evidence type="ECO:0000256" key="4">
    <source>
        <dbReference type="ARBA" id="ARBA00023002"/>
    </source>
</evidence>
<evidence type="ECO:0000259" key="6">
    <source>
        <dbReference type="PROSITE" id="PS51387"/>
    </source>
</evidence>
<evidence type="ECO:0000313" key="7">
    <source>
        <dbReference type="EMBL" id="KAG8092014.1"/>
    </source>
</evidence>
<dbReference type="GO" id="GO:0019139">
    <property type="term" value="F:cytokinin dehydrogenase activity"/>
    <property type="evidence" value="ECO:0007669"/>
    <property type="project" value="UniProtKB-EC"/>
</dbReference>
<dbReference type="Pfam" id="PF09265">
    <property type="entry name" value="Cytokin-bind"/>
    <property type="match status" value="1"/>
</dbReference>
<keyword evidence="8" id="KW-1185">Reference proteome</keyword>
<dbReference type="AlphaFoldDB" id="A0A8J5WQ73"/>
<gene>
    <name evidence="7" type="ORF">GUJ93_ZPchr0012g21944</name>
</gene>
<dbReference type="EMBL" id="JAAALK010000080">
    <property type="protein sequence ID" value="KAG8092014.1"/>
    <property type="molecule type" value="Genomic_DNA"/>
</dbReference>
<dbReference type="InterPro" id="IPR016166">
    <property type="entry name" value="FAD-bd_PCMH"/>
</dbReference>
<keyword evidence="5" id="KW-1133">Transmembrane helix</keyword>
<dbReference type="GO" id="GO:0071949">
    <property type="term" value="F:FAD binding"/>
    <property type="evidence" value="ECO:0007669"/>
    <property type="project" value="InterPro"/>
</dbReference>
<organism evidence="7 8">
    <name type="scientific">Zizania palustris</name>
    <name type="common">Northern wild rice</name>
    <dbReference type="NCBI Taxonomy" id="103762"/>
    <lineage>
        <taxon>Eukaryota</taxon>
        <taxon>Viridiplantae</taxon>
        <taxon>Streptophyta</taxon>
        <taxon>Embryophyta</taxon>
        <taxon>Tracheophyta</taxon>
        <taxon>Spermatophyta</taxon>
        <taxon>Magnoliopsida</taxon>
        <taxon>Liliopsida</taxon>
        <taxon>Poales</taxon>
        <taxon>Poaceae</taxon>
        <taxon>BOP clade</taxon>
        <taxon>Oryzoideae</taxon>
        <taxon>Oryzeae</taxon>
        <taxon>Zizaniinae</taxon>
        <taxon>Zizania</taxon>
    </lineage>
</organism>
<dbReference type="InterPro" id="IPR015345">
    <property type="entry name" value="Cytokinin_DH_FAD/cytokin-bd"/>
</dbReference>
<dbReference type="GO" id="GO:0009690">
    <property type="term" value="P:cytokinin metabolic process"/>
    <property type="evidence" value="ECO:0007669"/>
    <property type="project" value="InterPro"/>
</dbReference>
<dbReference type="OrthoDB" id="415825at2759"/>
<evidence type="ECO:0000313" key="8">
    <source>
        <dbReference type="Proteomes" id="UP000729402"/>
    </source>
</evidence>
<dbReference type="InterPro" id="IPR006094">
    <property type="entry name" value="Oxid_FAD_bind_N"/>
</dbReference>
<feature type="domain" description="FAD-binding PCMH-type" evidence="6">
    <location>
        <begin position="172"/>
        <end position="348"/>
    </location>
</feature>
<dbReference type="Pfam" id="PF01565">
    <property type="entry name" value="FAD_binding_4"/>
    <property type="match status" value="1"/>
</dbReference>
<keyword evidence="4" id="KW-0560">Oxidoreductase</keyword>
<feature type="transmembrane region" description="Helical" evidence="5">
    <location>
        <begin position="126"/>
        <end position="146"/>
    </location>
</feature>
<evidence type="ECO:0000256" key="1">
    <source>
        <dbReference type="ARBA" id="ARBA00005466"/>
    </source>
</evidence>
<comment type="similarity">
    <text evidence="1">Belongs to the oxygen-dependent FAD-linked oxidoreductase family.</text>
</comment>
<comment type="caution">
    <text evidence="7">The sequence shown here is derived from an EMBL/GenBank/DDBJ whole genome shotgun (WGS) entry which is preliminary data.</text>
</comment>
<keyword evidence="5" id="KW-0812">Transmembrane</keyword>
<dbReference type="EC" id="1.5.99.12" evidence="3"/>
<accession>A0A8J5WQ73</accession>
<name>A0A8J5WQ73_ZIZPA</name>
<proteinExistence type="inferred from homology"/>
<reference evidence="7" key="1">
    <citation type="journal article" date="2021" name="bioRxiv">
        <title>Whole Genome Assembly and Annotation of Northern Wild Rice, Zizania palustris L., Supports a Whole Genome Duplication in the Zizania Genus.</title>
        <authorList>
            <person name="Haas M."/>
            <person name="Kono T."/>
            <person name="Macchietto M."/>
            <person name="Millas R."/>
            <person name="McGilp L."/>
            <person name="Shao M."/>
            <person name="Duquette J."/>
            <person name="Hirsch C.N."/>
            <person name="Kimball J."/>
        </authorList>
    </citation>
    <scope>NUCLEOTIDE SEQUENCE</scope>
    <source>
        <tissue evidence="7">Fresh leaf tissue</tissue>
    </source>
</reference>
<feature type="transmembrane region" description="Helical" evidence="5">
    <location>
        <begin position="24"/>
        <end position="44"/>
    </location>
</feature>
<dbReference type="Proteomes" id="UP000729402">
    <property type="component" value="Unassembled WGS sequence"/>
</dbReference>
<protein>
    <recommendedName>
        <fullName evidence="3">cytokinin dehydrogenase</fullName>
        <ecNumber evidence="3">1.5.99.12</ecNumber>
    </recommendedName>
</protein>
<evidence type="ECO:0000256" key="5">
    <source>
        <dbReference type="SAM" id="Phobius"/>
    </source>
</evidence>